<evidence type="ECO:0000259" key="1">
    <source>
        <dbReference type="PROSITE" id="PS50853"/>
    </source>
</evidence>
<dbReference type="EMBL" id="FQWY01000016">
    <property type="protein sequence ID" value="SHG88446.1"/>
    <property type="molecule type" value="Genomic_DNA"/>
</dbReference>
<sequence>MAVEYFSPGSYIIPMDTTYQNGAAIDTGMISAYGLVYALLKQGIPVKWAIKPGKTSVDDTDFIASAQDIQTSAIINSHNYSGGPFIIDFSYAALALPIIQSWQLNHSVTVHQATAAFTAPVAMTLRRAPRISIEERNARVIIKYLNSAGIPDSNGNVWTTSSPDVLDHATIANYGFLSSAADPCKRLKYDIFLSAHTNDRDWSGNNPVEVAARDALDTFLRIGGMLHATCHSIQSIENIVGPFITSTFSVANQGDTFFVEKPDFPLTQAVSTPTAPSRPGGAVNTWTATYLPSAQRLAYFRRGTLNYDFLAAGSYKGGTGAGKIVYEGGHEYTYDMKKPYTHTANTDMIFLRYLLNSVLFSVGKPRIALNASPLNIPVGFPSNVVFSLDNEGGSEATSASVTITLAPFATYNFDASIPPTSIVGQTLTWDETALSGHTGPGTILTFTASVTPPSPGFNTVASYYTYYDDNFNESYSLNYCTSIQATPGAAPFLDKTPAYQTVNPNNMITWSITLGNYGTLSLNNVVVKDTLPPEFTFVSAVPAPSSIVGNVITWNMPPIPPLNPAAYTITLTVLAPPATTRTFINQVTMTGTDTSPASYSITDTAEVSIINRPPQVTVLNPNGGEIICNGTTITWVASDPDGDPLTYKIQYSTDGGASYNTLVSGLTAMSYVWNTSGLPSSGNYLIKVIASDGELEGENTSDSTFTIDNTPPAVSWISPINNSFIKGYITLKASATDNVGVTETVFEYSNDGGINYNLIAIVTTSFDNVYAVSFDTTLLPDGPYKLKVTAFDGCSNTTAKILDIVIDNTPPVVNIVSPPDGSTVSEVVDLLISAHDNECLAKVDIYIDDVLVHTEIVGNDTDIQFIYEWDTAQFAEGAHVVKAVATDCGGLTAETSHTYIIDNLPDHYTQILIDGTLEIPVLKPDVEKIINFEVIAEIDSIKTIKTLEGTKVIISGHVTFEVTYSSTSDDQKVHFAHFTKPFLGYIIWPELPLDAELCPVIILEHKQYHLLNPRTIRKSVVLFVGIKLC</sequence>
<dbReference type="OrthoDB" id="9758209at2"/>
<dbReference type="RefSeq" id="WP_073091550.1">
    <property type="nucleotide sequence ID" value="NZ_FQWY01000016.1"/>
</dbReference>
<evidence type="ECO:0000313" key="2">
    <source>
        <dbReference type="EMBL" id="SHG88446.1"/>
    </source>
</evidence>
<dbReference type="PANTHER" id="PTHR34819">
    <property type="entry name" value="LARGE CYSTEINE-RICH PERIPLASMIC PROTEIN OMCB"/>
    <property type="match status" value="1"/>
</dbReference>
<reference evidence="3" key="1">
    <citation type="submission" date="2016-11" db="EMBL/GenBank/DDBJ databases">
        <authorList>
            <person name="Varghese N."/>
            <person name="Submissions S."/>
        </authorList>
    </citation>
    <scope>NUCLEOTIDE SEQUENCE [LARGE SCALE GENOMIC DNA]</scope>
    <source>
        <strain evidence="3">DSM 11003</strain>
    </source>
</reference>
<dbReference type="CDD" id="cd00063">
    <property type="entry name" value="FN3"/>
    <property type="match status" value="1"/>
</dbReference>
<dbReference type="PROSITE" id="PS50853">
    <property type="entry name" value="FN3"/>
    <property type="match status" value="1"/>
</dbReference>
<dbReference type="STRING" id="1123382.SAMN02745221_01203"/>
<gene>
    <name evidence="2" type="ORF">SAMN02745221_01203</name>
</gene>
<dbReference type="AlphaFoldDB" id="A0A1M5NFS5"/>
<accession>A0A1M5NFS5</accession>
<keyword evidence="3" id="KW-1185">Reference proteome</keyword>
<protein>
    <submittedName>
        <fullName evidence="2">Conserved repeat domain-containing protein</fullName>
    </submittedName>
</protein>
<feature type="domain" description="Fibronectin type-III" evidence="1">
    <location>
        <begin position="612"/>
        <end position="713"/>
    </location>
</feature>
<dbReference type="Pfam" id="PF17957">
    <property type="entry name" value="Big_7"/>
    <property type="match status" value="2"/>
</dbReference>
<evidence type="ECO:0000313" key="3">
    <source>
        <dbReference type="Proteomes" id="UP000242329"/>
    </source>
</evidence>
<name>A0A1M5NFS5_9FIRM</name>
<dbReference type="InterPro" id="IPR003961">
    <property type="entry name" value="FN3_dom"/>
</dbReference>
<dbReference type="Pfam" id="PF12673">
    <property type="entry name" value="SipL"/>
    <property type="match status" value="1"/>
</dbReference>
<dbReference type="InterPro" id="IPR024300">
    <property type="entry name" value="SipL_SPOCS_dom"/>
</dbReference>
<dbReference type="NCBIfam" id="TIGR01451">
    <property type="entry name" value="B_ant_repeat"/>
    <property type="match status" value="1"/>
</dbReference>
<dbReference type="InterPro" id="IPR013783">
    <property type="entry name" value="Ig-like_fold"/>
</dbReference>
<dbReference type="InterPro" id="IPR047589">
    <property type="entry name" value="DUF11_rpt"/>
</dbReference>
<dbReference type="SUPFAM" id="SSF49265">
    <property type="entry name" value="Fibronectin type III"/>
    <property type="match status" value="1"/>
</dbReference>
<proteinExistence type="predicted"/>
<dbReference type="PANTHER" id="PTHR34819:SF3">
    <property type="entry name" value="CELL SURFACE PROTEIN"/>
    <property type="match status" value="1"/>
</dbReference>
<organism evidence="2 3">
    <name type="scientific">Thermosyntropha lipolytica DSM 11003</name>
    <dbReference type="NCBI Taxonomy" id="1123382"/>
    <lineage>
        <taxon>Bacteria</taxon>
        <taxon>Bacillati</taxon>
        <taxon>Bacillota</taxon>
        <taxon>Clostridia</taxon>
        <taxon>Eubacteriales</taxon>
        <taxon>Syntrophomonadaceae</taxon>
        <taxon>Thermosyntropha</taxon>
    </lineage>
</organism>
<dbReference type="Gene3D" id="2.60.40.10">
    <property type="entry name" value="Immunoglobulins"/>
    <property type="match status" value="3"/>
</dbReference>
<dbReference type="Pfam" id="PF01345">
    <property type="entry name" value="DUF11"/>
    <property type="match status" value="1"/>
</dbReference>
<dbReference type="InterPro" id="IPR001434">
    <property type="entry name" value="OmcB-like_DUF11"/>
</dbReference>
<dbReference type="InterPro" id="IPR051172">
    <property type="entry name" value="Chlamydia_OmcB"/>
</dbReference>
<dbReference type="InterPro" id="IPR036116">
    <property type="entry name" value="FN3_sf"/>
</dbReference>
<dbReference type="Proteomes" id="UP000242329">
    <property type="component" value="Unassembled WGS sequence"/>
</dbReference>